<sequence length="113" mass="13327">MYQKKKEKLFISELLEDPAVSYPSYYILSTYACNNEMLHAALIALHSFDFSYYETAKSYTDIFAMFHAGTFPIYKEKYVVGYFGNKMMYLESNGWKGMPTTEDIFKMEHWLVC</sequence>
<reference evidence="1" key="1">
    <citation type="submission" date="2020-01" db="EMBL/GenBank/DDBJ databases">
        <authorList>
            <person name="Meier V. D."/>
            <person name="Meier V D."/>
        </authorList>
    </citation>
    <scope>NUCLEOTIDE SEQUENCE</scope>
    <source>
        <strain evidence="1">HLG_WM_MAG_01</strain>
    </source>
</reference>
<name>A0A6S6U3E7_9BACT</name>
<gene>
    <name evidence="1" type="ORF">HELGO_WM822</name>
</gene>
<organism evidence="1">
    <name type="scientific">uncultured Sulfurovum sp</name>
    <dbReference type="NCBI Taxonomy" id="269237"/>
    <lineage>
        <taxon>Bacteria</taxon>
        <taxon>Pseudomonadati</taxon>
        <taxon>Campylobacterota</taxon>
        <taxon>Epsilonproteobacteria</taxon>
        <taxon>Campylobacterales</taxon>
        <taxon>Sulfurovaceae</taxon>
        <taxon>Sulfurovum</taxon>
        <taxon>environmental samples</taxon>
    </lineage>
</organism>
<evidence type="ECO:0000313" key="1">
    <source>
        <dbReference type="EMBL" id="CAA6822718.1"/>
    </source>
</evidence>
<dbReference type="AlphaFoldDB" id="A0A6S6U3E7"/>
<protein>
    <submittedName>
        <fullName evidence="1">Uncharacterized protein</fullName>
    </submittedName>
</protein>
<accession>A0A6S6U3E7</accession>
<dbReference type="EMBL" id="CACVAS010000117">
    <property type="protein sequence ID" value="CAA6822718.1"/>
    <property type="molecule type" value="Genomic_DNA"/>
</dbReference>
<proteinExistence type="predicted"/>
<dbReference type="PROSITE" id="PS51257">
    <property type="entry name" value="PROKAR_LIPOPROTEIN"/>
    <property type="match status" value="1"/>
</dbReference>